<dbReference type="Proteomes" id="UP000184480">
    <property type="component" value="Unassembled WGS sequence"/>
</dbReference>
<evidence type="ECO:0000313" key="1">
    <source>
        <dbReference type="EMBL" id="SHF53787.1"/>
    </source>
</evidence>
<accession>A0A1M5CGR1</accession>
<dbReference type="EMBL" id="FQUC01000007">
    <property type="protein sequence ID" value="SHF53787.1"/>
    <property type="molecule type" value="Genomic_DNA"/>
</dbReference>
<dbReference type="STRING" id="1346286.SAMN05444362_107161"/>
<dbReference type="OrthoDB" id="1240046at2"/>
<evidence type="ECO:0000313" key="2">
    <source>
        <dbReference type="Proteomes" id="UP000184480"/>
    </source>
</evidence>
<gene>
    <name evidence="1" type="ORF">SAMN05444362_107161</name>
</gene>
<dbReference type="RefSeq" id="WP_062185297.1">
    <property type="nucleotide sequence ID" value="NZ_BBXL01000049.1"/>
</dbReference>
<proteinExistence type="predicted"/>
<dbReference type="SUPFAM" id="SSF49842">
    <property type="entry name" value="TNF-like"/>
    <property type="match status" value="1"/>
</dbReference>
<sequence length="276" mass="29630">MRRFQFVIFLFSIIFTGYAQIGINTDSPTTLLDVVSSSATTTGKAFIITNSDNTETFQVRNDGYIGIGVPNPLVKLDLRSASLAAENALGIGYTSQTAANAGAGAIRYNDTEQTLEYSDGTDWLRLQANPDRAMVIAQNSSGQTAYPASGTALVTNIVNWTSIYDRTNSFNASTGYFTAPRDGIYSISVTGVFSNTNMNAGGQYELILASGNNEYLKSTVPFLSPVVNLNITNVNKTVYYLAAGETLHVRAYFYALPGGVTMSTDGSLNVLTIAEM</sequence>
<reference evidence="2" key="1">
    <citation type="submission" date="2016-11" db="EMBL/GenBank/DDBJ databases">
        <authorList>
            <person name="Varghese N."/>
            <person name="Submissions S."/>
        </authorList>
    </citation>
    <scope>NUCLEOTIDE SEQUENCE [LARGE SCALE GENOMIC DNA]</scope>
    <source>
        <strain evidence="2">DSM 27370</strain>
    </source>
</reference>
<organism evidence="1 2">
    <name type="scientific">Dysgonomonas macrotermitis</name>
    <dbReference type="NCBI Taxonomy" id="1346286"/>
    <lineage>
        <taxon>Bacteria</taxon>
        <taxon>Pseudomonadati</taxon>
        <taxon>Bacteroidota</taxon>
        <taxon>Bacteroidia</taxon>
        <taxon>Bacteroidales</taxon>
        <taxon>Dysgonomonadaceae</taxon>
        <taxon>Dysgonomonas</taxon>
    </lineage>
</organism>
<dbReference type="Gene3D" id="2.60.120.40">
    <property type="match status" value="1"/>
</dbReference>
<keyword evidence="2" id="KW-1185">Reference proteome</keyword>
<dbReference type="AlphaFoldDB" id="A0A1M5CGR1"/>
<protein>
    <recommendedName>
        <fullName evidence="3">C1q domain-containing protein</fullName>
    </recommendedName>
</protein>
<name>A0A1M5CGR1_9BACT</name>
<evidence type="ECO:0008006" key="3">
    <source>
        <dbReference type="Google" id="ProtNLM"/>
    </source>
</evidence>
<dbReference type="InterPro" id="IPR008983">
    <property type="entry name" value="Tumour_necrosis_fac-like_dom"/>
</dbReference>